<dbReference type="AlphaFoldDB" id="A0A2W1NAI9"/>
<protein>
    <submittedName>
        <fullName evidence="4">DNA-binding response regulator</fullName>
    </submittedName>
</protein>
<keyword evidence="4" id="KW-0238">DNA-binding</keyword>
<dbReference type="PANTHER" id="PTHR37299">
    <property type="entry name" value="TRANSCRIPTIONAL REGULATOR-RELATED"/>
    <property type="match status" value="1"/>
</dbReference>
<reference evidence="4" key="1">
    <citation type="submission" date="2018-06" db="EMBL/GenBank/DDBJ databases">
        <title>Paenibacillus xerothermodurans sp. nov. an extremely dry heat resistant spore forming bacterium isolated from the soil of Cape Canaveral, Florida.</title>
        <authorList>
            <person name="Seuylemezian A."/>
            <person name="Kaur N."/>
            <person name="Patil P."/>
            <person name="Patil P."/>
            <person name="Mayilraj S."/>
            <person name="Vaishampayan P."/>
        </authorList>
    </citation>
    <scope>NUCLEOTIDE SEQUENCE [LARGE SCALE GENOMIC DNA]</scope>
    <source>
        <strain evidence="4">ATCC 27380</strain>
    </source>
</reference>
<dbReference type="OrthoDB" id="9809318at2"/>
<gene>
    <name evidence="4" type="ORF">CBW46_008615</name>
</gene>
<dbReference type="SMART" id="SM00448">
    <property type="entry name" value="REC"/>
    <property type="match status" value="1"/>
</dbReference>
<proteinExistence type="predicted"/>
<evidence type="ECO:0000259" key="3">
    <source>
        <dbReference type="PROSITE" id="PS50930"/>
    </source>
</evidence>
<dbReference type="InterPro" id="IPR046947">
    <property type="entry name" value="LytR-like"/>
</dbReference>
<dbReference type="InterPro" id="IPR001789">
    <property type="entry name" value="Sig_transdc_resp-reg_receiver"/>
</dbReference>
<dbReference type="InterPro" id="IPR007492">
    <property type="entry name" value="LytTR_DNA-bd_dom"/>
</dbReference>
<dbReference type="SMART" id="SM00850">
    <property type="entry name" value="LytTR"/>
    <property type="match status" value="1"/>
</dbReference>
<evidence type="ECO:0000256" key="1">
    <source>
        <dbReference type="PROSITE-ProRule" id="PRU00169"/>
    </source>
</evidence>
<sequence length="264" mass="30234">MPEPKSSYGFQEQTEGRMDMLTVFLVEDELFARDELKYLLSRIREVKVIGEAETMDEAVAGVEKLGPDVIFLDISLADGSGLDAARQINKLKKPPLVVFATAFHQHALEAFELNAIDYVTKPFMEQRIAQTIDKIKRLTEQQKEAATAAEAKPQKRKSKLAVSQGERIIMVDMDKIVYIGTEDRQVVLKTVDARFKIDTPLYEMTYKLKSAPFLRVHRGYIVNADYVEEIEPWFNGTYNLLLRDGSKVPVSRSYIKEIRDYLDF</sequence>
<evidence type="ECO:0000259" key="2">
    <source>
        <dbReference type="PROSITE" id="PS50110"/>
    </source>
</evidence>
<accession>A0A2W1NAI9</accession>
<dbReference type="InterPro" id="IPR011006">
    <property type="entry name" value="CheY-like_superfamily"/>
</dbReference>
<dbReference type="Gene3D" id="2.20.25.10">
    <property type="match status" value="1"/>
</dbReference>
<dbReference type="Gene3D" id="2.40.50.40">
    <property type="match status" value="1"/>
</dbReference>
<organism evidence="4 5">
    <name type="scientific">Paenibacillus xerothermodurans</name>
    <dbReference type="NCBI Taxonomy" id="1977292"/>
    <lineage>
        <taxon>Bacteria</taxon>
        <taxon>Bacillati</taxon>
        <taxon>Bacillota</taxon>
        <taxon>Bacilli</taxon>
        <taxon>Bacillales</taxon>
        <taxon>Paenibacillaceae</taxon>
        <taxon>Paenibacillus</taxon>
    </lineage>
</organism>
<dbReference type="Gene3D" id="3.40.50.2300">
    <property type="match status" value="1"/>
</dbReference>
<dbReference type="PANTHER" id="PTHR37299:SF1">
    <property type="entry name" value="STAGE 0 SPORULATION PROTEIN A HOMOLOG"/>
    <property type="match status" value="1"/>
</dbReference>
<evidence type="ECO:0000313" key="5">
    <source>
        <dbReference type="Proteomes" id="UP000214746"/>
    </source>
</evidence>
<feature type="domain" description="Response regulatory" evidence="2">
    <location>
        <begin position="22"/>
        <end position="136"/>
    </location>
</feature>
<dbReference type="SUPFAM" id="SSF52172">
    <property type="entry name" value="CheY-like"/>
    <property type="match status" value="1"/>
</dbReference>
<feature type="domain" description="HTH LytTR-type" evidence="3">
    <location>
        <begin position="160"/>
        <end position="264"/>
    </location>
</feature>
<evidence type="ECO:0000313" key="4">
    <source>
        <dbReference type="EMBL" id="PZE21407.1"/>
    </source>
</evidence>
<dbReference type="EMBL" id="NHRJ02000003">
    <property type="protein sequence ID" value="PZE21407.1"/>
    <property type="molecule type" value="Genomic_DNA"/>
</dbReference>
<dbReference type="PROSITE" id="PS50930">
    <property type="entry name" value="HTH_LYTTR"/>
    <property type="match status" value="1"/>
</dbReference>
<dbReference type="Pfam" id="PF04397">
    <property type="entry name" value="LytTR"/>
    <property type="match status" value="1"/>
</dbReference>
<keyword evidence="5" id="KW-1185">Reference proteome</keyword>
<dbReference type="PROSITE" id="PS50110">
    <property type="entry name" value="RESPONSE_REGULATORY"/>
    <property type="match status" value="1"/>
</dbReference>
<name>A0A2W1NAI9_PAEXE</name>
<comment type="caution">
    <text evidence="4">The sequence shown here is derived from an EMBL/GenBank/DDBJ whole genome shotgun (WGS) entry which is preliminary data.</text>
</comment>
<feature type="modified residue" description="4-aspartylphosphate" evidence="1">
    <location>
        <position position="73"/>
    </location>
</feature>
<dbReference type="GO" id="GO:0000156">
    <property type="term" value="F:phosphorelay response regulator activity"/>
    <property type="evidence" value="ECO:0007669"/>
    <property type="project" value="InterPro"/>
</dbReference>
<keyword evidence="1" id="KW-0597">Phosphoprotein</keyword>
<dbReference type="Proteomes" id="UP000214746">
    <property type="component" value="Unassembled WGS sequence"/>
</dbReference>
<dbReference type="Pfam" id="PF00072">
    <property type="entry name" value="Response_reg"/>
    <property type="match status" value="1"/>
</dbReference>
<dbReference type="GO" id="GO:0003677">
    <property type="term" value="F:DNA binding"/>
    <property type="evidence" value="ECO:0007669"/>
    <property type="project" value="UniProtKB-KW"/>
</dbReference>